<evidence type="ECO:0000313" key="10">
    <source>
        <dbReference type="EMBL" id="AWU75843.1"/>
    </source>
</evidence>
<keyword evidence="4" id="KW-0337">GPI-anchor biosynthesis</keyword>
<evidence type="ECO:0000256" key="4">
    <source>
        <dbReference type="ARBA" id="ARBA00022502"/>
    </source>
</evidence>
<evidence type="ECO:0000256" key="9">
    <source>
        <dbReference type="SAM" id="Phobius"/>
    </source>
</evidence>
<dbReference type="PANTHER" id="PTHR13121:SF0">
    <property type="entry name" value="PHOSPHATIDYLINOSITOL GLYCAN ANCHOR BIOSYNTHESIS CLASS U PROTEIN"/>
    <property type="match status" value="1"/>
</dbReference>
<comment type="subcellular location">
    <subcellularLocation>
        <location evidence="1">Endoplasmic reticulum membrane</location>
        <topology evidence="1">Multi-pass membrane protein</topology>
    </subcellularLocation>
</comment>
<evidence type="ECO:0000256" key="2">
    <source>
        <dbReference type="ARBA" id="ARBA00004687"/>
    </source>
</evidence>
<name>A0A2U9R3I9_PICKU</name>
<evidence type="ECO:0000256" key="1">
    <source>
        <dbReference type="ARBA" id="ARBA00004477"/>
    </source>
</evidence>
<dbReference type="PANTHER" id="PTHR13121">
    <property type="entry name" value="GPI TRANSAMIDASE COMPONENT PIG-U"/>
    <property type="match status" value="1"/>
</dbReference>
<dbReference type="AlphaFoldDB" id="A0A2U9R3I9"/>
<evidence type="ECO:0000256" key="6">
    <source>
        <dbReference type="ARBA" id="ARBA00022824"/>
    </source>
</evidence>
<evidence type="ECO:0000256" key="7">
    <source>
        <dbReference type="ARBA" id="ARBA00022989"/>
    </source>
</evidence>
<keyword evidence="6" id="KW-0256">Endoplasmic reticulum</keyword>
<accession>A0A2U9R3I9</accession>
<evidence type="ECO:0008006" key="12">
    <source>
        <dbReference type="Google" id="ProtNLM"/>
    </source>
</evidence>
<keyword evidence="11" id="KW-1185">Reference proteome</keyword>
<feature type="transmembrane region" description="Helical" evidence="9">
    <location>
        <begin position="388"/>
        <end position="412"/>
    </location>
</feature>
<dbReference type="GO" id="GO:0016255">
    <property type="term" value="P:attachment of GPI anchor to protein"/>
    <property type="evidence" value="ECO:0007669"/>
    <property type="project" value="InterPro"/>
</dbReference>
<evidence type="ECO:0000313" key="11">
    <source>
        <dbReference type="Proteomes" id="UP000249293"/>
    </source>
</evidence>
<sequence>MFKQYRVVFLLKRTRMFSNNYTMDKFTTLALLGGVLLRLAAFQWIPHLPALLDQFVLFSTPINSYRSLNEGIFLLSNDLNPYKQGEILHHPPILLWFFNVLKGSRITDNLSTNIFFSAIDLLICLQLIKINRMLNKKEGFSSFQIAGFYMFNPFSILSTLAKSTYIINNLLVTCMMAEVMTDNFELAVLLLSISAYLTYYSWYLLIPIAYYVYINNGFGKCLKLIMLFISAITVLLGISYKLCDDSFNFISLCYMTILRFEKITPNLGLWWYFFTEIFDFFNNFYLAVFNIYSFVFVVPLTMRFILSDRKIDLLFVIWIIVGLINFSKAYPVLADYTVFYSAMFLFKRYYHYLKFKPAVSFVALIVVLLQSPTFYIIWMSLNSGNANFFYAMGLALSLVESLFLSDFIWAYIQDEYYSTQKIPEETRHTKKLTQI</sequence>
<dbReference type="EMBL" id="CP028774">
    <property type="protein sequence ID" value="AWU75843.1"/>
    <property type="molecule type" value="Genomic_DNA"/>
</dbReference>
<evidence type="ECO:0000256" key="8">
    <source>
        <dbReference type="ARBA" id="ARBA00023136"/>
    </source>
</evidence>
<dbReference type="OrthoDB" id="549017at2759"/>
<dbReference type="RefSeq" id="XP_029321320.1">
    <property type="nucleotide sequence ID" value="XM_029465461.1"/>
</dbReference>
<dbReference type="GeneID" id="40383608"/>
<evidence type="ECO:0000256" key="5">
    <source>
        <dbReference type="ARBA" id="ARBA00022692"/>
    </source>
</evidence>
<feature type="transmembrane region" description="Helical" evidence="9">
    <location>
        <begin position="284"/>
        <end position="306"/>
    </location>
</feature>
<feature type="transmembrane region" description="Helical" evidence="9">
    <location>
        <begin position="358"/>
        <end position="381"/>
    </location>
</feature>
<dbReference type="Proteomes" id="UP000249293">
    <property type="component" value="Chromosome 2"/>
</dbReference>
<dbReference type="VEuPathDB" id="FungiDB:C5L36_0B10790"/>
<organism evidence="10 11">
    <name type="scientific">Pichia kudriavzevii</name>
    <name type="common">Yeast</name>
    <name type="synonym">Issatchenkia orientalis</name>
    <dbReference type="NCBI Taxonomy" id="4909"/>
    <lineage>
        <taxon>Eukaryota</taxon>
        <taxon>Fungi</taxon>
        <taxon>Dikarya</taxon>
        <taxon>Ascomycota</taxon>
        <taxon>Saccharomycotina</taxon>
        <taxon>Pichiomycetes</taxon>
        <taxon>Pichiales</taxon>
        <taxon>Pichiaceae</taxon>
        <taxon>Pichia</taxon>
    </lineage>
</organism>
<feature type="transmembrane region" description="Helical" evidence="9">
    <location>
        <begin position="148"/>
        <end position="167"/>
    </location>
</feature>
<dbReference type="STRING" id="4909.A0A2U9R3I9"/>
<keyword evidence="7 9" id="KW-1133">Transmembrane helix</keyword>
<reference evidence="10 11" key="1">
    <citation type="submission" date="2018-06" db="EMBL/GenBank/DDBJ databases">
        <title>Population genomics shows no distinction between pathogenic Candida krusei and environmental Pichia kudriavzevii: One species, four names.</title>
        <authorList>
            <person name="Douglass A.P."/>
            <person name="Offei B."/>
            <person name="Braun-Galleani S."/>
            <person name="Coughlan A.Y."/>
            <person name="Martos A."/>
            <person name="Ortiz-Merino R.A."/>
            <person name="Byrne K.P."/>
            <person name="Wolfe K.H."/>
        </authorList>
    </citation>
    <scope>NUCLEOTIDE SEQUENCE [LARGE SCALE GENOMIC DNA]</scope>
    <source>
        <strain evidence="10 11">CBS573</strain>
    </source>
</reference>
<keyword evidence="8 9" id="KW-0472">Membrane</keyword>
<evidence type="ECO:0000256" key="3">
    <source>
        <dbReference type="ARBA" id="ARBA00010026"/>
    </source>
</evidence>
<proteinExistence type="inferred from homology"/>
<dbReference type="GO" id="GO:0006506">
    <property type="term" value="P:GPI anchor biosynthetic process"/>
    <property type="evidence" value="ECO:0007669"/>
    <property type="project" value="UniProtKB-UniPathway"/>
</dbReference>
<dbReference type="KEGG" id="pkz:C5L36_0B10790"/>
<feature type="transmembrane region" description="Helical" evidence="9">
    <location>
        <begin position="224"/>
        <end position="242"/>
    </location>
</feature>
<dbReference type="Pfam" id="PF06728">
    <property type="entry name" value="PIG-U"/>
    <property type="match status" value="1"/>
</dbReference>
<feature type="transmembrane region" description="Helical" evidence="9">
    <location>
        <begin position="187"/>
        <end position="212"/>
    </location>
</feature>
<comment type="pathway">
    <text evidence="2">Glycolipid biosynthesis; glycosylphosphatidylinositol-anchor biosynthesis.</text>
</comment>
<dbReference type="GO" id="GO:0042765">
    <property type="term" value="C:GPI-anchor transamidase complex"/>
    <property type="evidence" value="ECO:0007669"/>
    <property type="project" value="InterPro"/>
</dbReference>
<feature type="transmembrane region" description="Helical" evidence="9">
    <location>
        <begin position="313"/>
        <end position="338"/>
    </location>
</feature>
<comment type="similarity">
    <text evidence="3">Belongs to the PIGU family.</text>
</comment>
<dbReference type="UniPathway" id="UPA00196"/>
<gene>
    <name evidence="10" type="ORF">C5L36_0B10790</name>
</gene>
<keyword evidence="5 9" id="KW-0812">Transmembrane</keyword>
<dbReference type="InterPro" id="IPR009600">
    <property type="entry name" value="PIG-U"/>
</dbReference>
<protein>
    <recommendedName>
        <fullName evidence="12">GPI transamidase component GAB1</fullName>
    </recommendedName>
</protein>